<dbReference type="InterPro" id="IPR055128">
    <property type="entry name" value="HypF_C_2"/>
</dbReference>
<dbReference type="SUPFAM" id="SSF55821">
    <property type="entry name" value="YrdC/RibB"/>
    <property type="match status" value="1"/>
</dbReference>
<dbReference type="InterPro" id="IPR017945">
    <property type="entry name" value="DHBP_synth_RibB-like_a/b_dom"/>
</dbReference>
<evidence type="ECO:0000256" key="3">
    <source>
        <dbReference type="ARBA" id="ARBA00022598"/>
    </source>
</evidence>
<gene>
    <name evidence="12" type="ORF">SAMN04489726_3513</name>
</gene>
<evidence type="ECO:0000256" key="4">
    <source>
        <dbReference type="ARBA" id="ARBA00022723"/>
    </source>
</evidence>
<comment type="catalytic activity">
    <reaction evidence="7">
        <text>C-terminal L-cysteinyl-[HypE protein] + carbamoyl phosphate + ATP + H2O = C-terminal S-carboxamide-L-cysteinyl-[HypE protein] + AMP + phosphate + diphosphate + H(+)</text>
        <dbReference type="Rhea" id="RHEA:55636"/>
        <dbReference type="Rhea" id="RHEA-COMP:14247"/>
        <dbReference type="Rhea" id="RHEA-COMP:14392"/>
        <dbReference type="ChEBI" id="CHEBI:15377"/>
        <dbReference type="ChEBI" id="CHEBI:15378"/>
        <dbReference type="ChEBI" id="CHEBI:30616"/>
        <dbReference type="ChEBI" id="CHEBI:33019"/>
        <dbReference type="ChEBI" id="CHEBI:43474"/>
        <dbReference type="ChEBI" id="CHEBI:58228"/>
        <dbReference type="ChEBI" id="CHEBI:76913"/>
        <dbReference type="ChEBI" id="CHEBI:139126"/>
        <dbReference type="ChEBI" id="CHEBI:456215"/>
    </reaction>
</comment>
<evidence type="ECO:0000256" key="7">
    <source>
        <dbReference type="ARBA" id="ARBA00048220"/>
    </source>
</evidence>
<dbReference type="Gene3D" id="3.90.870.50">
    <property type="match status" value="1"/>
</dbReference>
<dbReference type="FunFam" id="3.30.420.40:FF:000124">
    <property type="entry name" value="Carbamoyltransferase HypF"/>
    <property type="match status" value="1"/>
</dbReference>
<comment type="similarity">
    <text evidence="2 8">Belongs to the carbamoyltransferase HypF family.</text>
</comment>
<dbReference type="Pfam" id="PF00708">
    <property type="entry name" value="Acylphosphatase"/>
    <property type="match status" value="1"/>
</dbReference>
<accession>A0A1G9WC87</accession>
<dbReference type="NCBIfam" id="TIGR00143">
    <property type="entry name" value="hypF"/>
    <property type="match status" value="1"/>
</dbReference>
<dbReference type="InterPro" id="IPR006070">
    <property type="entry name" value="Sua5-like_dom"/>
</dbReference>
<feature type="domain" description="Acylphosphatase-like" evidence="10">
    <location>
        <begin position="11"/>
        <end position="97"/>
    </location>
</feature>
<dbReference type="PROSITE" id="PS00150">
    <property type="entry name" value="ACYLPHOSPHATASE_1"/>
    <property type="match status" value="1"/>
</dbReference>
<reference evidence="12 13" key="1">
    <citation type="submission" date="2016-10" db="EMBL/GenBank/DDBJ databases">
        <authorList>
            <person name="de Groot N.N."/>
        </authorList>
    </citation>
    <scope>NUCLEOTIDE SEQUENCE [LARGE SCALE GENOMIC DNA]</scope>
    <source>
        <strain evidence="12 13">DSM 44149</strain>
    </source>
</reference>
<dbReference type="InterPro" id="IPR004421">
    <property type="entry name" value="Carbamoyltransferase_HypF"/>
</dbReference>
<dbReference type="Proteomes" id="UP000183376">
    <property type="component" value="Chromosome I"/>
</dbReference>
<organism evidence="12 13">
    <name type="scientific">Allokutzneria albata</name>
    <name type="common">Kibdelosporangium albatum</name>
    <dbReference type="NCBI Taxonomy" id="211114"/>
    <lineage>
        <taxon>Bacteria</taxon>
        <taxon>Bacillati</taxon>
        <taxon>Actinomycetota</taxon>
        <taxon>Actinomycetes</taxon>
        <taxon>Pseudonocardiales</taxon>
        <taxon>Pseudonocardiaceae</taxon>
        <taxon>Allokutzneria</taxon>
    </lineage>
</organism>
<dbReference type="STRING" id="211114.SAMN04489726_3513"/>
<dbReference type="InterPro" id="IPR017968">
    <property type="entry name" value="Acylphosphatase_CS"/>
</dbReference>
<dbReference type="Gene3D" id="3.30.420.360">
    <property type="match status" value="1"/>
</dbReference>
<dbReference type="SUPFAM" id="SSF54975">
    <property type="entry name" value="Acylphosphatase/BLUF domain-like"/>
    <property type="match status" value="1"/>
</dbReference>
<dbReference type="GO" id="GO:0051604">
    <property type="term" value="P:protein maturation"/>
    <property type="evidence" value="ECO:0007669"/>
    <property type="project" value="TreeGrafter"/>
</dbReference>
<evidence type="ECO:0000256" key="2">
    <source>
        <dbReference type="ARBA" id="ARBA00008097"/>
    </source>
</evidence>
<dbReference type="eggNOG" id="COG0068">
    <property type="taxonomic scope" value="Bacteria"/>
</dbReference>
<dbReference type="InterPro" id="IPR041440">
    <property type="entry name" value="HypF_C"/>
</dbReference>
<dbReference type="UniPathway" id="UPA00335"/>
<sequence>MSGADRTGLVRRDLRVAGVVQGVGFRPFVHELATRLRLSGRVGNDVAGVFIEIEGRPEDVREFLTALARDAPPLARVEDVQVTRRPAGGATGFEIATSHAEGARSARVAADSGTCADCLRELFDPADRRYRFPFVNCTNCGPRFTIVRDVPYDRPLTTMAGFPMCALCRAEYEDPGDRRFHAQPTCCPACGPRLELGDSTDPLTDAVERLAAGQVLAVKGLGGFHLAVLAAHPTAAATLRARKHRADKPFALMVADLDQAAALCEVDEPGARELTSHRRPIVLLPRRADAPVAHAVAPGARELGLMLPYTPLHHLLLRDLAEPIVLTSANLSDEPIAYRDAHPLTGIADAVLTHDRPIHIRADDSVVRGGSVLRRSRGYAPEPVVLALHCPRPVLGCGAELKNTFCLARDEHAFVSQHIGDLANHETFTAFTEGIEHFRRLFGITPQVVAHDLHPDYLSTKYALDLTGVDVVGVQHHHAHIASCLADNREAGPVIGVAFDGTGYGPDGTIWGGEFLIADLRGYRRAGHLRPVPMPGGAAAIRQPWRMAAAYLPDVDLPVARRHHEQWATVVAMARNGINSPLTSSAGRLFDAAAALLDVRDAVNYEGQAAIELEQRADTSTVDSYAARTDGLVVRGEDLLRALVSDRLAGVDPAVIAARFHNGVADAIVSCCATVRESTGLATVALSGGVFQNALLLRRTVNRLQHNGFRVLVHRRVPANDGGISLGQVAVAAALSASGSRSGCGGRLHADAMANDARDLGRDAAAGRHDDGHVGSR</sequence>
<evidence type="ECO:0000259" key="10">
    <source>
        <dbReference type="PROSITE" id="PS51160"/>
    </source>
</evidence>
<proteinExistence type="inferred from homology"/>
<dbReference type="OrthoDB" id="9808093at2"/>
<dbReference type="EC" id="6.2.-.-" evidence="8"/>
<keyword evidence="13" id="KW-1185">Reference proteome</keyword>
<dbReference type="RefSeq" id="WP_081900311.1">
    <property type="nucleotide sequence ID" value="NZ_JOEF01000008.1"/>
</dbReference>
<comment type="catalytic activity">
    <reaction evidence="9">
        <text>an acyl phosphate + H2O = a carboxylate + phosphate + H(+)</text>
        <dbReference type="Rhea" id="RHEA:14965"/>
        <dbReference type="ChEBI" id="CHEBI:15377"/>
        <dbReference type="ChEBI" id="CHEBI:15378"/>
        <dbReference type="ChEBI" id="CHEBI:29067"/>
        <dbReference type="ChEBI" id="CHEBI:43474"/>
        <dbReference type="ChEBI" id="CHEBI:59918"/>
        <dbReference type="EC" id="3.6.1.7"/>
    </reaction>
</comment>
<dbReference type="PIRSF" id="PIRSF006256">
    <property type="entry name" value="CMPcnvr_hdrg_mat"/>
    <property type="match status" value="1"/>
</dbReference>
<evidence type="ECO:0000256" key="9">
    <source>
        <dbReference type="PROSITE-ProRule" id="PRU00520"/>
    </source>
</evidence>
<dbReference type="EMBL" id="LT629701">
    <property type="protein sequence ID" value="SDM81917.1"/>
    <property type="molecule type" value="Genomic_DNA"/>
</dbReference>
<keyword evidence="4" id="KW-0479">Metal-binding</keyword>
<dbReference type="GO" id="GO:0003725">
    <property type="term" value="F:double-stranded RNA binding"/>
    <property type="evidence" value="ECO:0007669"/>
    <property type="project" value="InterPro"/>
</dbReference>
<evidence type="ECO:0000259" key="11">
    <source>
        <dbReference type="PROSITE" id="PS51163"/>
    </source>
</evidence>
<keyword evidence="5" id="KW-0863">Zinc-finger</keyword>
<dbReference type="PROSITE" id="PS51163">
    <property type="entry name" value="YRDC"/>
    <property type="match status" value="1"/>
</dbReference>
<dbReference type="Pfam" id="PF22521">
    <property type="entry name" value="HypF_C_2"/>
    <property type="match status" value="1"/>
</dbReference>
<protein>
    <recommendedName>
        <fullName evidence="8">Carbamoyltransferase</fullName>
        <ecNumber evidence="8">6.2.-.-</ecNumber>
    </recommendedName>
</protein>
<name>A0A1G9WC87_ALLAB</name>
<dbReference type="AlphaFoldDB" id="A0A1G9WC87"/>
<comment type="pathway">
    <text evidence="1">Protein modification; [NiFe] hydrogenase maturation.</text>
</comment>
<dbReference type="GO" id="GO:0016743">
    <property type="term" value="F:carboxyl- or carbamoyltransferase activity"/>
    <property type="evidence" value="ECO:0007669"/>
    <property type="project" value="UniProtKB-UniRule"/>
</dbReference>
<evidence type="ECO:0000256" key="5">
    <source>
        <dbReference type="ARBA" id="ARBA00022771"/>
    </source>
</evidence>
<evidence type="ECO:0000256" key="6">
    <source>
        <dbReference type="ARBA" id="ARBA00022833"/>
    </source>
</evidence>
<dbReference type="Pfam" id="PF01300">
    <property type="entry name" value="Sua5_yciO_yrdC"/>
    <property type="match status" value="1"/>
</dbReference>
<dbReference type="GO" id="GO:0016874">
    <property type="term" value="F:ligase activity"/>
    <property type="evidence" value="ECO:0007669"/>
    <property type="project" value="UniProtKB-UniRule"/>
</dbReference>
<dbReference type="InterPro" id="IPR051060">
    <property type="entry name" value="Carbamoyltrans_HypF-like"/>
</dbReference>
<dbReference type="Pfam" id="PF07503">
    <property type="entry name" value="zf-HYPF"/>
    <property type="match status" value="2"/>
</dbReference>
<evidence type="ECO:0000313" key="13">
    <source>
        <dbReference type="Proteomes" id="UP000183376"/>
    </source>
</evidence>
<keyword evidence="9" id="KW-0378">Hydrolase</keyword>
<dbReference type="PROSITE" id="PS51160">
    <property type="entry name" value="ACYLPHOSPHATASE_3"/>
    <property type="match status" value="1"/>
</dbReference>
<dbReference type="GO" id="GO:0003998">
    <property type="term" value="F:acylphosphatase activity"/>
    <property type="evidence" value="ECO:0007669"/>
    <property type="project" value="UniProtKB-EC"/>
</dbReference>
<keyword evidence="3" id="KW-0436">Ligase</keyword>
<dbReference type="PANTHER" id="PTHR42959">
    <property type="entry name" value="CARBAMOYLTRANSFERASE"/>
    <property type="match status" value="1"/>
</dbReference>
<dbReference type="InterPro" id="IPR011125">
    <property type="entry name" value="Znf_HypF"/>
</dbReference>
<dbReference type="InterPro" id="IPR001792">
    <property type="entry name" value="Acylphosphatase-like_dom"/>
</dbReference>
<dbReference type="PANTHER" id="PTHR42959:SF1">
    <property type="entry name" value="CARBAMOYLTRANSFERASE HYPF"/>
    <property type="match status" value="1"/>
</dbReference>
<keyword evidence="6" id="KW-0862">Zinc</keyword>
<dbReference type="Pfam" id="PF17788">
    <property type="entry name" value="HypF_C"/>
    <property type="match status" value="1"/>
</dbReference>
<dbReference type="InterPro" id="IPR036046">
    <property type="entry name" value="Acylphosphatase-like_dom_sf"/>
</dbReference>
<feature type="domain" description="YrdC-like" evidence="11">
    <location>
        <begin position="200"/>
        <end position="378"/>
    </location>
</feature>
<evidence type="ECO:0000313" key="12">
    <source>
        <dbReference type="EMBL" id="SDM81917.1"/>
    </source>
</evidence>
<evidence type="ECO:0000256" key="8">
    <source>
        <dbReference type="PIRNR" id="PIRNR006256"/>
    </source>
</evidence>
<dbReference type="Gene3D" id="3.30.110.120">
    <property type="match status" value="1"/>
</dbReference>
<evidence type="ECO:0000256" key="1">
    <source>
        <dbReference type="ARBA" id="ARBA00004711"/>
    </source>
</evidence>
<dbReference type="Gene3D" id="3.30.420.40">
    <property type="match status" value="1"/>
</dbReference>
<feature type="active site" evidence="9">
    <location>
        <position position="26"/>
    </location>
</feature>
<dbReference type="GO" id="GO:0008270">
    <property type="term" value="F:zinc ion binding"/>
    <property type="evidence" value="ECO:0007669"/>
    <property type="project" value="UniProtKB-KW"/>
</dbReference>
<feature type="active site" evidence="9">
    <location>
        <position position="44"/>
    </location>
</feature>